<accession>A0AAV4VUA0</accession>
<protein>
    <submittedName>
        <fullName evidence="2">Uncharacterized protein</fullName>
    </submittedName>
</protein>
<gene>
    <name evidence="2" type="ORF">CEXT_270741</name>
</gene>
<proteinExistence type="predicted"/>
<evidence type="ECO:0000256" key="1">
    <source>
        <dbReference type="SAM" id="MobiDB-lite"/>
    </source>
</evidence>
<dbReference type="Proteomes" id="UP001054945">
    <property type="component" value="Unassembled WGS sequence"/>
</dbReference>
<keyword evidence="3" id="KW-1185">Reference proteome</keyword>
<feature type="region of interest" description="Disordered" evidence="1">
    <location>
        <begin position="53"/>
        <end position="73"/>
    </location>
</feature>
<dbReference type="EMBL" id="BPLR01015132">
    <property type="protein sequence ID" value="GIY73841.1"/>
    <property type="molecule type" value="Genomic_DNA"/>
</dbReference>
<sequence length="73" mass="8359">MSGKIGLDHLDDETVVSFRERYNSTEAAAKGHQPYIASSRCLRPNRTPIAVRAALERDNDEKKPHKKIRREDL</sequence>
<reference evidence="2 3" key="1">
    <citation type="submission" date="2021-06" db="EMBL/GenBank/DDBJ databases">
        <title>Caerostris extrusa draft genome.</title>
        <authorList>
            <person name="Kono N."/>
            <person name="Arakawa K."/>
        </authorList>
    </citation>
    <scope>NUCLEOTIDE SEQUENCE [LARGE SCALE GENOMIC DNA]</scope>
</reference>
<comment type="caution">
    <text evidence="2">The sequence shown here is derived from an EMBL/GenBank/DDBJ whole genome shotgun (WGS) entry which is preliminary data.</text>
</comment>
<organism evidence="2 3">
    <name type="scientific">Caerostris extrusa</name>
    <name type="common">Bark spider</name>
    <name type="synonym">Caerostris bankana</name>
    <dbReference type="NCBI Taxonomy" id="172846"/>
    <lineage>
        <taxon>Eukaryota</taxon>
        <taxon>Metazoa</taxon>
        <taxon>Ecdysozoa</taxon>
        <taxon>Arthropoda</taxon>
        <taxon>Chelicerata</taxon>
        <taxon>Arachnida</taxon>
        <taxon>Araneae</taxon>
        <taxon>Araneomorphae</taxon>
        <taxon>Entelegynae</taxon>
        <taxon>Araneoidea</taxon>
        <taxon>Araneidae</taxon>
        <taxon>Caerostris</taxon>
    </lineage>
</organism>
<feature type="compositionally biased region" description="Basic and acidic residues" evidence="1">
    <location>
        <begin position="54"/>
        <end position="73"/>
    </location>
</feature>
<evidence type="ECO:0000313" key="2">
    <source>
        <dbReference type="EMBL" id="GIY73841.1"/>
    </source>
</evidence>
<name>A0AAV4VUA0_CAEEX</name>
<dbReference type="AlphaFoldDB" id="A0AAV4VUA0"/>
<evidence type="ECO:0000313" key="3">
    <source>
        <dbReference type="Proteomes" id="UP001054945"/>
    </source>
</evidence>